<keyword evidence="2 5" id="KW-0732">Signal</keyword>
<feature type="domain" description="Carboxylesterase type B" evidence="6">
    <location>
        <begin position="33"/>
        <end position="540"/>
    </location>
</feature>
<proteinExistence type="inferred from homology"/>
<evidence type="ECO:0000256" key="4">
    <source>
        <dbReference type="ARBA" id="ARBA00023157"/>
    </source>
</evidence>
<dbReference type="GeneTree" id="ENSGT00940000153793"/>
<dbReference type="Pfam" id="PF00135">
    <property type="entry name" value="COesterase"/>
    <property type="match status" value="1"/>
</dbReference>
<dbReference type="PANTHER" id="PTHR11559">
    <property type="entry name" value="CARBOXYLESTERASE"/>
    <property type="match status" value="1"/>
</dbReference>
<dbReference type="Gene3D" id="3.40.50.1820">
    <property type="entry name" value="alpha/beta hydrolase"/>
    <property type="match status" value="1"/>
</dbReference>
<keyword evidence="8" id="KW-1185">Reference proteome</keyword>
<feature type="signal peptide" evidence="5">
    <location>
        <begin position="1"/>
        <end position="26"/>
    </location>
</feature>
<dbReference type="PROSITE" id="PS00122">
    <property type="entry name" value="CARBOXYLESTERASE_B_1"/>
    <property type="match status" value="1"/>
</dbReference>
<dbReference type="EC" id="3.1.1.-" evidence="5"/>
<organism evidence="7 8">
    <name type="scientific">Peromyscus maniculatus bairdii</name>
    <name type="common">Prairie deer mouse</name>
    <dbReference type="NCBI Taxonomy" id="230844"/>
    <lineage>
        <taxon>Eukaryota</taxon>
        <taxon>Metazoa</taxon>
        <taxon>Chordata</taxon>
        <taxon>Craniata</taxon>
        <taxon>Vertebrata</taxon>
        <taxon>Euteleostomi</taxon>
        <taxon>Mammalia</taxon>
        <taxon>Eutheria</taxon>
        <taxon>Euarchontoglires</taxon>
        <taxon>Glires</taxon>
        <taxon>Rodentia</taxon>
        <taxon>Myomorpha</taxon>
        <taxon>Muroidea</taxon>
        <taxon>Cricetidae</taxon>
        <taxon>Neotominae</taxon>
        <taxon>Peromyscus</taxon>
    </lineage>
</organism>
<dbReference type="InterPro" id="IPR029058">
    <property type="entry name" value="AB_hydrolase_fold"/>
</dbReference>
<evidence type="ECO:0000256" key="2">
    <source>
        <dbReference type="ARBA" id="ARBA00022729"/>
    </source>
</evidence>
<dbReference type="SUPFAM" id="SSF53474">
    <property type="entry name" value="alpha/beta-Hydrolases"/>
    <property type="match status" value="1"/>
</dbReference>
<evidence type="ECO:0000256" key="3">
    <source>
        <dbReference type="ARBA" id="ARBA00022801"/>
    </source>
</evidence>
<dbReference type="Ensembl" id="ENSPEMT00000037825.1">
    <property type="protein sequence ID" value="ENSPEMP00000031049.1"/>
    <property type="gene ID" value="ENSPEMG00000027421.1"/>
</dbReference>
<dbReference type="CDD" id="cd00312">
    <property type="entry name" value="Esterase_lipase"/>
    <property type="match status" value="1"/>
</dbReference>
<dbReference type="Proteomes" id="UP000694547">
    <property type="component" value="Chromosome 5"/>
</dbReference>
<dbReference type="GO" id="GO:0016787">
    <property type="term" value="F:hydrolase activity"/>
    <property type="evidence" value="ECO:0007669"/>
    <property type="project" value="UniProtKB-KW"/>
</dbReference>
<feature type="chain" id="PRO_5034987249" description="Carboxylic ester hydrolase" evidence="5">
    <location>
        <begin position="27"/>
        <end position="561"/>
    </location>
</feature>
<evidence type="ECO:0000313" key="7">
    <source>
        <dbReference type="Ensembl" id="ENSPEMP00000031049.1"/>
    </source>
</evidence>
<protein>
    <recommendedName>
        <fullName evidence="5">Carboxylic ester hydrolase</fullName>
        <ecNumber evidence="5">3.1.1.-</ecNumber>
    </recommendedName>
</protein>
<reference evidence="7" key="3">
    <citation type="submission" date="2025-09" db="UniProtKB">
        <authorList>
            <consortium name="Ensembl"/>
        </authorList>
    </citation>
    <scope>IDENTIFICATION</scope>
</reference>
<reference evidence="7 8" key="1">
    <citation type="submission" date="2018-10" db="EMBL/GenBank/DDBJ databases">
        <title>Improved assembly of the deer mouse Peromyscus maniculatus genome.</title>
        <authorList>
            <person name="Lassance J.-M."/>
            <person name="Hoekstra H.E."/>
        </authorList>
    </citation>
    <scope>NUCLEOTIDE SEQUENCE [LARGE SCALE GENOMIC DNA]</scope>
</reference>
<evidence type="ECO:0000256" key="1">
    <source>
        <dbReference type="ARBA" id="ARBA00005964"/>
    </source>
</evidence>
<dbReference type="InterPro" id="IPR050309">
    <property type="entry name" value="Type-B_Carboxylest/Lipase"/>
</dbReference>
<comment type="similarity">
    <text evidence="1 5">Belongs to the type-B carboxylesterase/lipase family.</text>
</comment>
<accession>A0A8C8UJ35</accession>
<keyword evidence="3 5" id="KW-0378">Hydrolase</keyword>
<evidence type="ECO:0000256" key="5">
    <source>
        <dbReference type="RuleBase" id="RU361235"/>
    </source>
</evidence>
<dbReference type="InterPro" id="IPR002018">
    <property type="entry name" value="CarbesteraseB"/>
</dbReference>
<evidence type="ECO:0000313" key="8">
    <source>
        <dbReference type="Proteomes" id="UP000694547"/>
    </source>
</evidence>
<dbReference type="AlphaFoldDB" id="A0A8C8UJ35"/>
<reference evidence="7" key="2">
    <citation type="submission" date="2025-08" db="UniProtKB">
        <authorList>
            <consortium name="Ensembl"/>
        </authorList>
    </citation>
    <scope>IDENTIFICATION</scope>
</reference>
<name>A0A8C8UJ35_PERMB</name>
<dbReference type="FunFam" id="3.40.50.1820:FF:000011">
    <property type="entry name" value="Carboxylic ester hydrolase"/>
    <property type="match status" value="1"/>
</dbReference>
<sequence length="561" mass="62562">MPLNQLRSWLNAVVLGLLLLLLHVQGQDSSEASPIRNTHTGQVRGSLVHVKDTKIGVHTFLGIPFAKPPVGPLRFAPPEAPEPWSGVRDGTSHPAMCLQSLEMMNAEGLKDMKLTLPPISMSEDCLHLNIYTPAHAHEGSNLPVMVWIHGGALVGGMASITDGSILAASEDIVVVHIQYRLGVLGFFSTGDQHARGNWGFLDQVAALRWVQQNIAHFGGNPDQVTIFGESAGGASVSSHVVSPMSKGLFHRAIMESGVVLLPGLISDTHEMVYTTVANLSGCEEKDSEALVHCLRGKSEAEILVINKVFKIIPAVVDGVFLPRHPRELLASVDFHPVPSIIGVNNDEYSWILPMVMGSAQTIKEITRENLQDVLKNTAAQMMLPPECADLLVEEYMGDTEDPQALQIQFTEMMGDFTFVIPALQVAHFQRSHNPVYFYEFQHQSSFLKSIRPPHVKADHADEVPFVFGSFFFGMKLVLTEEEELLNRRMMKYWTNFARYGNPNSEGLPYWPMFEHDEQYLQLNIKPAVSRALKARRLQFWTKTLPQKIQELKRSENMHKEL</sequence>
<evidence type="ECO:0000259" key="6">
    <source>
        <dbReference type="Pfam" id="PF00135"/>
    </source>
</evidence>
<keyword evidence="4" id="KW-1015">Disulfide bond</keyword>
<dbReference type="InterPro" id="IPR019826">
    <property type="entry name" value="Carboxylesterase_B_AS"/>
</dbReference>